<gene>
    <name evidence="5" type="primary">virF</name>
    <name evidence="5" type="ORF">Enr13x_60370</name>
</gene>
<keyword evidence="6" id="KW-1185">Reference proteome</keyword>
<dbReference type="SUPFAM" id="SSF46689">
    <property type="entry name" value="Homeodomain-like"/>
    <property type="match status" value="1"/>
</dbReference>
<dbReference type="Pfam" id="PF12833">
    <property type="entry name" value="HTH_18"/>
    <property type="match status" value="1"/>
</dbReference>
<dbReference type="Pfam" id="PF02311">
    <property type="entry name" value="AraC_binding"/>
    <property type="match status" value="1"/>
</dbReference>
<reference evidence="5 6" key="1">
    <citation type="submission" date="2019-03" db="EMBL/GenBank/DDBJ databases">
        <title>Deep-cultivation of Planctomycetes and their phenomic and genomic characterization uncovers novel biology.</title>
        <authorList>
            <person name="Wiegand S."/>
            <person name="Jogler M."/>
            <person name="Boedeker C."/>
            <person name="Pinto D."/>
            <person name="Vollmers J."/>
            <person name="Rivas-Marin E."/>
            <person name="Kohn T."/>
            <person name="Peeters S.H."/>
            <person name="Heuer A."/>
            <person name="Rast P."/>
            <person name="Oberbeckmann S."/>
            <person name="Bunk B."/>
            <person name="Jeske O."/>
            <person name="Meyerdierks A."/>
            <person name="Storesund J.E."/>
            <person name="Kallscheuer N."/>
            <person name="Luecker S."/>
            <person name="Lage O.M."/>
            <person name="Pohl T."/>
            <person name="Merkel B.J."/>
            <person name="Hornburger P."/>
            <person name="Mueller R.-W."/>
            <person name="Bruemmer F."/>
            <person name="Labrenz M."/>
            <person name="Spormann A.M."/>
            <person name="Op den Camp H."/>
            <person name="Overmann J."/>
            <person name="Amann R."/>
            <person name="Jetten M.S.M."/>
            <person name="Mascher T."/>
            <person name="Medema M.H."/>
            <person name="Devos D.P."/>
            <person name="Kaster A.-K."/>
            <person name="Ovreas L."/>
            <person name="Rohde M."/>
            <person name="Galperin M.Y."/>
            <person name="Jogler C."/>
        </authorList>
    </citation>
    <scope>NUCLEOTIDE SEQUENCE [LARGE SCALE GENOMIC DNA]</scope>
    <source>
        <strain evidence="5 6">Enr13</strain>
    </source>
</reference>
<name>A0A518HZ54_9BACT</name>
<feature type="domain" description="HTH araC/xylS-type" evidence="4">
    <location>
        <begin position="187"/>
        <end position="285"/>
    </location>
</feature>
<protein>
    <submittedName>
        <fullName evidence="5">Virulence regulon transcriptional activator VirF</fullName>
    </submittedName>
</protein>
<evidence type="ECO:0000256" key="1">
    <source>
        <dbReference type="ARBA" id="ARBA00023015"/>
    </source>
</evidence>
<dbReference type="InterPro" id="IPR009057">
    <property type="entry name" value="Homeodomain-like_sf"/>
</dbReference>
<dbReference type="RefSeq" id="WP_145390297.1">
    <property type="nucleotide sequence ID" value="NZ_CP037423.1"/>
</dbReference>
<dbReference type="InterPro" id="IPR037923">
    <property type="entry name" value="HTH-like"/>
</dbReference>
<keyword evidence="2" id="KW-0238">DNA-binding</keyword>
<keyword evidence="1" id="KW-0805">Transcription regulation</keyword>
<dbReference type="OrthoDB" id="9807321at2"/>
<dbReference type="GO" id="GO:0003700">
    <property type="term" value="F:DNA-binding transcription factor activity"/>
    <property type="evidence" value="ECO:0007669"/>
    <property type="project" value="InterPro"/>
</dbReference>
<dbReference type="GO" id="GO:0043565">
    <property type="term" value="F:sequence-specific DNA binding"/>
    <property type="evidence" value="ECO:0007669"/>
    <property type="project" value="InterPro"/>
</dbReference>
<sequence length="295" mass="33572">MGSDPEFISRQTKESKRFYLDLNPPPDQRLSVVCGGVERMLPDYIVERSGFPYFGIELVTEGHGWLKLQGKRFRLSRGVVFAYGPGIQHRIENAPPGAMRKYYLDISGWEAPSLVSAAGLLSGKPVITSRVGELTELWDTIDREAGENTRFSPEICQLVTRTLLIKIRQRQITTGEKSIPKSFQTYEHVRAFIEKNYLDLSTIEQVAQACQITPIYVSRLFKKHASIGAYQFLIRLRMHHAVELLLHEQMKVRDVADVMGFADPFQFSRAFKRVYGVAPSNLVSRHQSSSLPEPR</sequence>
<evidence type="ECO:0000259" key="4">
    <source>
        <dbReference type="PROSITE" id="PS01124"/>
    </source>
</evidence>
<dbReference type="Proteomes" id="UP000319004">
    <property type="component" value="Chromosome"/>
</dbReference>
<proteinExistence type="predicted"/>
<evidence type="ECO:0000313" key="6">
    <source>
        <dbReference type="Proteomes" id="UP000319004"/>
    </source>
</evidence>
<dbReference type="KEGG" id="snep:Enr13x_60370"/>
<accession>A0A518HZ54</accession>
<dbReference type="InterPro" id="IPR003313">
    <property type="entry name" value="AraC-bd"/>
</dbReference>
<dbReference type="PANTHER" id="PTHR43280:SF31">
    <property type="entry name" value="TRANSCRIPTIONAL REGULATORY PROTEIN"/>
    <property type="match status" value="1"/>
</dbReference>
<dbReference type="SUPFAM" id="SSF51215">
    <property type="entry name" value="Regulatory protein AraC"/>
    <property type="match status" value="1"/>
</dbReference>
<dbReference type="PROSITE" id="PS01124">
    <property type="entry name" value="HTH_ARAC_FAMILY_2"/>
    <property type="match status" value="1"/>
</dbReference>
<dbReference type="Gene3D" id="1.10.10.60">
    <property type="entry name" value="Homeodomain-like"/>
    <property type="match status" value="1"/>
</dbReference>
<dbReference type="PROSITE" id="PS00041">
    <property type="entry name" value="HTH_ARAC_FAMILY_1"/>
    <property type="match status" value="1"/>
</dbReference>
<dbReference type="SMART" id="SM00342">
    <property type="entry name" value="HTH_ARAC"/>
    <property type="match status" value="1"/>
</dbReference>
<keyword evidence="3" id="KW-0804">Transcription</keyword>
<dbReference type="InterPro" id="IPR018062">
    <property type="entry name" value="HTH_AraC-typ_CS"/>
</dbReference>
<dbReference type="EMBL" id="CP037423">
    <property type="protein sequence ID" value="QDV46133.1"/>
    <property type="molecule type" value="Genomic_DNA"/>
</dbReference>
<evidence type="ECO:0000313" key="5">
    <source>
        <dbReference type="EMBL" id="QDV46133.1"/>
    </source>
</evidence>
<dbReference type="PANTHER" id="PTHR43280">
    <property type="entry name" value="ARAC-FAMILY TRANSCRIPTIONAL REGULATOR"/>
    <property type="match status" value="1"/>
</dbReference>
<organism evidence="5 6">
    <name type="scientific">Stieleria neptunia</name>
    <dbReference type="NCBI Taxonomy" id="2527979"/>
    <lineage>
        <taxon>Bacteria</taxon>
        <taxon>Pseudomonadati</taxon>
        <taxon>Planctomycetota</taxon>
        <taxon>Planctomycetia</taxon>
        <taxon>Pirellulales</taxon>
        <taxon>Pirellulaceae</taxon>
        <taxon>Stieleria</taxon>
    </lineage>
</organism>
<evidence type="ECO:0000256" key="2">
    <source>
        <dbReference type="ARBA" id="ARBA00023125"/>
    </source>
</evidence>
<dbReference type="AlphaFoldDB" id="A0A518HZ54"/>
<dbReference type="InterPro" id="IPR018060">
    <property type="entry name" value="HTH_AraC"/>
</dbReference>
<evidence type="ECO:0000256" key="3">
    <source>
        <dbReference type="ARBA" id="ARBA00023163"/>
    </source>
</evidence>